<comment type="similarity">
    <text evidence="1">Belongs to the membrane fusion protein (MFP) (TC 8.A.1) family.</text>
</comment>
<evidence type="ECO:0000259" key="3">
    <source>
        <dbReference type="Pfam" id="PF25869"/>
    </source>
</evidence>
<dbReference type="GO" id="GO:0016020">
    <property type="term" value="C:membrane"/>
    <property type="evidence" value="ECO:0007669"/>
    <property type="project" value="InterPro"/>
</dbReference>
<dbReference type="Gene3D" id="2.40.30.170">
    <property type="match status" value="1"/>
</dbReference>
<dbReference type="EMBL" id="FOEP01000002">
    <property type="protein sequence ID" value="SEP87363.1"/>
    <property type="molecule type" value="Genomic_DNA"/>
</dbReference>
<feature type="domain" description="CusB-like three alpha-helical bundle" evidence="3">
    <location>
        <begin position="170"/>
        <end position="202"/>
    </location>
</feature>
<dbReference type="Pfam" id="PF25919">
    <property type="entry name" value="BSH_CusB"/>
    <property type="match status" value="1"/>
</dbReference>
<dbReference type="Gene3D" id="2.40.50.320">
    <property type="entry name" value="Copper binding periplasmic protein CusF"/>
    <property type="match status" value="4"/>
</dbReference>
<evidence type="ECO:0000256" key="2">
    <source>
        <dbReference type="ARBA" id="ARBA00022448"/>
    </source>
</evidence>
<gene>
    <name evidence="7" type="ORF">SAMN04488092_102482</name>
</gene>
<dbReference type="STRING" id="657014.SAMN04488092_102482"/>
<dbReference type="GO" id="GO:0060003">
    <property type="term" value="P:copper ion export"/>
    <property type="evidence" value="ECO:0007669"/>
    <property type="project" value="TreeGrafter"/>
</dbReference>
<evidence type="ECO:0000259" key="6">
    <source>
        <dbReference type="Pfam" id="PF25975"/>
    </source>
</evidence>
<dbReference type="Gene3D" id="2.40.50.100">
    <property type="match status" value="1"/>
</dbReference>
<protein>
    <submittedName>
        <fullName evidence="7">Membrane fusion protein, Cu(I)/Ag(I) efflux system</fullName>
    </submittedName>
</protein>
<dbReference type="Pfam" id="PF25954">
    <property type="entry name" value="Beta-barrel_RND_2"/>
    <property type="match status" value="1"/>
</dbReference>
<keyword evidence="8" id="KW-1185">Reference proteome</keyword>
<name>A0A1H9BFE6_9RHOB</name>
<dbReference type="Pfam" id="PF25869">
    <property type="entry name" value="3HB_CusB"/>
    <property type="match status" value="1"/>
</dbReference>
<dbReference type="InterPro" id="IPR058790">
    <property type="entry name" value="BSH_CusB"/>
</dbReference>
<feature type="domain" description="CusB-like barrel-sandwich hybrid" evidence="4">
    <location>
        <begin position="122"/>
        <end position="232"/>
    </location>
</feature>
<dbReference type="OrthoDB" id="9806939at2"/>
<dbReference type="SUPFAM" id="SSF111369">
    <property type="entry name" value="HlyD-like secretion proteins"/>
    <property type="match status" value="1"/>
</dbReference>
<dbReference type="Pfam" id="PF11604">
    <property type="entry name" value="CusF_Ec"/>
    <property type="match status" value="4"/>
</dbReference>
<evidence type="ECO:0000256" key="1">
    <source>
        <dbReference type="ARBA" id="ARBA00009477"/>
    </source>
</evidence>
<organism evidence="7 8">
    <name type="scientific">Thalassovita taeanensis</name>
    <dbReference type="NCBI Taxonomy" id="657014"/>
    <lineage>
        <taxon>Bacteria</taxon>
        <taxon>Pseudomonadati</taxon>
        <taxon>Pseudomonadota</taxon>
        <taxon>Alphaproteobacteria</taxon>
        <taxon>Rhodobacterales</taxon>
        <taxon>Roseobacteraceae</taxon>
        <taxon>Thalassovita</taxon>
    </lineage>
</organism>
<sequence length="735" mass="78472">MRGRYSALSVLALAAGLAGGVFLERLYLNPSETAGAVDGEILYWVAPMDSNFRQPGPGKSPMGMDLIPVMAGQEPSGDPAEVILSNAEINAIGVRTAVAQSTEIARNIQTVGFVRYDDHLTSHVHTRVDGWIEKLNVRALGDPVHKGDVLFEMFSQIIGSSSGDLIRAIQDGDRRIVDAARGKLRSLGMSDEQIARVEASKEIARNIEVRAPQDGVVVSIEAAEGMFLQPGVRAVSVTDTNAVWLIVDVFERDIARLTDDMQAVAQFEHLSGRSFEGKIDYIYPELDAKTRTLPVRLRFDNSDGLLRPNMFGNVTLTPRQSQMALTVPTEAIIRTGSAERVILKTGEGTFKPRLITTGLRDNFNEGGRTEVIQGLAPGEEVVASAQFLIDSESALSAGLMRMAPTDAEPARGTGKLIALDADTRLATIRHSALEALDWPAMTSRFAVRSDVMLDQLAIGQEVAFQAARGADGLLSLTALGSDDGIAATGKGRVLGVTGDGKLTMAHDPIPALGWPAMQMDMKVAGIDAAEVPLDQAVEFDLSKDENGVFTIVGLRVEGMTETMQMSAPAEPEAKAEPAVEPIVVSGTVDAFDPTKSMATITHGPMIQIGMPGMTMDFAVDPTLDADTLVMGQEMTLTFARPDGMTMILSAAEKVTPPTEVMGTINSVDPTSGMANITHGPMMDIGMPGMTMDFAVDPSVDMATVPMGQDINLLLKRNPDFSMTLVGFAKASEATQ</sequence>
<dbReference type="InterPro" id="IPR051909">
    <property type="entry name" value="MFP_Cation_Efflux"/>
</dbReference>
<dbReference type="GO" id="GO:0015679">
    <property type="term" value="P:plasma membrane copper ion transport"/>
    <property type="evidence" value="ECO:0007669"/>
    <property type="project" value="TreeGrafter"/>
</dbReference>
<dbReference type="InterPro" id="IPR058791">
    <property type="entry name" value="3HB_CusB"/>
</dbReference>
<dbReference type="NCBIfam" id="TIGR01730">
    <property type="entry name" value="RND_mfp"/>
    <property type="match status" value="1"/>
</dbReference>
<dbReference type="FunFam" id="2.40.30.170:FF:000010">
    <property type="entry name" value="Efflux RND transporter periplasmic adaptor subunit"/>
    <property type="match status" value="1"/>
</dbReference>
<dbReference type="GO" id="GO:0022857">
    <property type="term" value="F:transmembrane transporter activity"/>
    <property type="evidence" value="ECO:0007669"/>
    <property type="project" value="InterPro"/>
</dbReference>
<dbReference type="InterPro" id="IPR006143">
    <property type="entry name" value="RND_pump_MFP"/>
</dbReference>
<keyword evidence="2" id="KW-0813">Transport</keyword>
<feature type="domain" description="CzcB-like C-terminal circularly permuted SH3-like" evidence="6">
    <location>
        <begin position="325"/>
        <end position="389"/>
    </location>
</feature>
<proteinExistence type="inferred from homology"/>
<feature type="domain" description="CusB-like beta-barrel" evidence="5">
    <location>
        <begin position="243"/>
        <end position="318"/>
    </location>
</feature>
<dbReference type="PANTHER" id="PTHR30097">
    <property type="entry name" value="CATION EFFLUX SYSTEM PROTEIN CUSB"/>
    <property type="match status" value="1"/>
</dbReference>
<dbReference type="GO" id="GO:0030288">
    <property type="term" value="C:outer membrane-bounded periplasmic space"/>
    <property type="evidence" value="ECO:0007669"/>
    <property type="project" value="TreeGrafter"/>
</dbReference>
<dbReference type="InterPro" id="IPR058649">
    <property type="entry name" value="CzcB_C"/>
</dbReference>
<reference evidence="7 8" key="1">
    <citation type="submission" date="2016-10" db="EMBL/GenBank/DDBJ databases">
        <authorList>
            <person name="de Groot N.N."/>
        </authorList>
    </citation>
    <scope>NUCLEOTIDE SEQUENCE [LARGE SCALE GENOMIC DNA]</scope>
    <source>
        <strain evidence="7 8">DSM 22007</strain>
    </source>
</reference>
<dbReference type="GO" id="GO:0046914">
    <property type="term" value="F:transition metal ion binding"/>
    <property type="evidence" value="ECO:0007669"/>
    <property type="project" value="TreeGrafter"/>
</dbReference>
<dbReference type="InterPro" id="IPR058792">
    <property type="entry name" value="Beta-barrel_RND_2"/>
</dbReference>
<dbReference type="Pfam" id="PF25975">
    <property type="entry name" value="CzcB_C"/>
    <property type="match status" value="1"/>
</dbReference>
<evidence type="ECO:0000313" key="7">
    <source>
        <dbReference type="EMBL" id="SEP87363.1"/>
    </source>
</evidence>
<dbReference type="InterPro" id="IPR021647">
    <property type="entry name" value="CusF_Ec"/>
</dbReference>
<dbReference type="Proteomes" id="UP000198634">
    <property type="component" value="Unassembled WGS sequence"/>
</dbReference>
<dbReference type="InterPro" id="IPR042230">
    <property type="entry name" value="CusF_sf"/>
</dbReference>
<evidence type="ECO:0000259" key="5">
    <source>
        <dbReference type="Pfam" id="PF25954"/>
    </source>
</evidence>
<evidence type="ECO:0000259" key="4">
    <source>
        <dbReference type="Pfam" id="PF25919"/>
    </source>
</evidence>
<dbReference type="PANTHER" id="PTHR30097:SF15">
    <property type="entry name" value="CATION EFFLUX SYSTEM PROTEIN CUSB"/>
    <property type="match status" value="1"/>
</dbReference>
<dbReference type="Gene3D" id="2.40.420.20">
    <property type="match status" value="1"/>
</dbReference>
<accession>A0A1H9BFE6</accession>
<evidence type="ECO:0000313" key="8">
    <source>
        <dbReference type="Proteomes" id="UP000198634"/>
    </source>
</evidence>
<dbReference type="AlphaFoldDB" id="A0A1H9BFE6"/>